<proteinExistence type="predicted"/>
<dbReference type="AlphaFoldDB" id="A0A840BJB2"/>
<keyword evidence="1" id="KW-0732">Signal</keyword>
<organism evidence="2 3">
    <name type="scientific">Niveibacterium umoris</name>
    <dbReference type="NCBI Taxonomy" id="1193620"/>
    <lineage>
        <taxon>Bacteria</taxon>
        <taxon>Pseudomonadati</taxon>
        <taxon>Pseudomonadota</taxon>
        <taxon>Betaproteobacteria</taxon>
        <taxon>Rhodocyclales</taxon>
        <taxon>Rhodocyclaceae</taxon>
        <taxon>Niveibacterium</taxon>
    </lineage>
</organism>
<name>A0A840BJB2_9RHOO</name>
<evidence type="ECO:0008006" key="4">
    <source>
        <dbReference type="Google" id="ProtNLM"/>
    </source>
</evidence>
<evidence type="ECO:0000313" key="3">
    <source>
        <dbReference type="Proteomes" id="UP000561045"/>
    </source>
</evidence>
<evidence type="ECO:0000256" key="1">
    <source>
        <dbReference type="SAM" id="SignalP"/>
    </source>
</evidence>
<keyword evidence="3" id="KW-1185">Reference proteome</keyword>
<sequence length="266" mass="29124">MRQGSLPFRHAAALFTALLAAQHLRADDEPVANVAAVQRDPWRFQFKRQNTDRGTADESTRSTLRLEYFPAAHLSLLRLDVPLPDADTSYSGKPLDPHLGDIKLRVDLQAVEVVDLPLTAYAELTLPTADPASLGSGKYQIAPALRTRLPAGAYRIDDSKHALTLGGLVQQVVSFAGDESRKDINYTKLEASLTDGWGDGRFVKLTIKPVVDWEQDGKSGATAELEGGLRLAPAWEAALMGGGLLWGSGVPNTYRRRIQFTLAYRF</sequence>
<evidence type="ECO:0000313" key="2">
    <source>
        <dbReference type="EMBL" id="MBB4013070.1"/>
    </source>
</evidence>
<comment type="caution">
    <text evidence="2">The sequence shown here is derived from an EMBL/GenBank/DDBJ whole genome shotgun (WGS) entry which is preliminary data.</text>
</comment>
<feature type="chain" id="PRO_5032509974" description="Transporter" evidence="1">
    <location>
        <begin position="27"/>
        <end position="266"/>
    </location>
</feature>
<dbReference type="RefSeq" id="WP_183634826.1">
    <property type="nucleotide sequence ID" value="NZ_BAABLE010000011.1"/>
</dbReference>
<reference evidence="2 3" key="1">
    <citation type="submission" date="2020-08" db="EMBL/GenBank/DDBJ databases">
        <title>Genomic Encyclopedia of Type Strains, Phase IV (KMG-IV): sequencing the most valuable type-strain genomes for metagenomic binning, comparative biology and taxonomic classification.</title>
        <authorList>
            <person name="Goeker M."/>
        </authorList>
    </citation>
    <scope>NUCLEOTIDE SEQUENCE [LARGE SCALE GENOMIC DNA]</scope>
    <source>
        <strain evidence="2 3">DSM 106739</strain>
    </source>
</reference>
<accession>A0A840BJB2</accession>
<dbReference type="EMBL" id="JACIET010000001">
    <property type="protein sequence ID" value="MBB4013070.1"/>
    <property type="molecule type" value="Genomic_DNA"/>
</dbReference>
<feature type="signal peptide" evidence="1">
    <location>
        <begin position="1"/>
        <end position="26"/>
    </location>
</feature>
<protein>
    <recommendedName>
        <fullName evidence="4">Transporter</fullName>
    </recommendedName>
</protein>
<dbReference type="Proteomes" id="UP000561045">
    <property type="component" value="Unassembled WGS sequence"/>
</dbReference>
<gene>
    <name evidence="2" type="ORF">GGR36_002378</name>
</gene>